<proteinExistence type="predicted"/>
<accession>A0ABQ2GC78</accession>
<gene>
    <name evidence="1" type="ORF">GCM10011589_46890</name>
</gene>
<protein>
    <submittedName>
        <fullName evidence="1">Uncharacterized protein</fullName>
    </submittedName>
</protein>
<dbReference type="Proteomes" id="UP000648663">
    <property type="component" value="Unassembled WGS sequence"/>
</dbReference>
<evidence type="ECO:0000313" key="2">
    <source>
        <dbReference type="Proteomes" id="UP000648663"/>
    </source>
</evidence>
<dbReference type="EMBL" id="BMMI01000015">
    <property type="protein sequence ID" value="GGL85083.1"/>
    <property type="molecule type" value="Genomic_DNA"/>
</dbReference>
<organism evidence="1 2">
    <name type="scientific">Modestobacter marinus</name>
    <dbReference type="NCBI Taxonomy" id="477641"/>
    <lineage>
        <taxon>Bacteria</taxon>
        <taxon>Bacillati</taxon>
        <taxon>Actinomycetota</taxon>
        <taxon>Actinomycetes</taxon>
        <taxon>Geodermatophilales</taxon>
        <taxon>Geodermatophilaceae</taxon>
        <taxon>Modestobacter</taxon>
    </lineage>
</organism>
<keyword evidence="2" id="KW-1185">Reference proteome</keyword>
<name>A0ABQ2GC78_9ACTN</name>
<sequence length="152" mass="16711">MSMSVSLPLDNDGFLRRECPNCEREFKWHNGPANEEAETADVPVTYYCPLCGEPAPPDHWWTTAQLDYMQEMATPMIMRQVSDVLGDALRGSKHVTYKAGDGSDLPDPPSALSEPDDMRIVASPCHDYEPVKVPDDADGPLHCLVCGSAFAV</sequence>
<evidence type="ECO:0000313" key="1">
    <source>
        <dbReference type="EMBL" id="GGL85083.1"/>
    </source>
</evidence>
<comment type="caution">
    <text evidence="1">The sequence shown here is derived from an EMBL/GenBank/DDBJ whole genome shotgun (WGS) entry which is preliminary data.</text>
</comment>
<reference evidence="2" key="1">
    <citation type="journal article" date="2019" name="Int. J. Syst. Evol. Microbiol.">
        <title>The Global Catalogue of Microorganisms (GCM) 10K type strain sequencing project: providing services to taxonomists for standard genome sequencing and annotation.</title>
        <authorList>
            <consortium name="The Broad Institute Genomics Platform"/>
            <consortium name="The Broad Institute Genome Sequencing Center for Infectious Disease"/>
            <person name="Wu L."/>
            <person name="Ma J."/>
        </authorList>
    </citation>
    <scope>NUCLEOTIDE SEQUENCE [LARGE SCALE GENOMIC DNA]</scope>
    <source>
        <strain evidence="2">CGMCC 4.5581</strain>
    </source>
</reference>
<dbReference type="RefSeq" id="WP_229682347.1">
    <property type="nucleotide sequence ID" value="NZ_BAABJU010000048.1"/>
</dbReference>